<sequence length="127" mass="14185">MSETVKKTPGTVEKMKIVAEWLDEKKGRDIMAMNVSGLCSITEGLVVVSAGSVKHGQALADTLLDRCGEVRWEYLGMEGYQSGGWILVDLNDVLVHIFQEDSRTFYNLEGLWAEAERVELELPEHAD</sequence>
<comment type="function">
    <text evidence="2">Functions as a ribosomal silencing factor. Interacts with ribosomal protein uL14 (rplN), blocking formation of intersubunit bridge B8. Prevents association of the 30S and 50S ribosomal subunits and the formation of functional ribosomes, thus repressing translation.</text>
</comment>
<keyword evidence="2" id="KW-0678">Repressor</keyword>
<comment type="caution">
    <text evidence="3">The sequence shown here is derived from an EMBL/GenBank/DDBJ whole genome shotgun (WGS) entry which is preliminary data.</text>
</comment>
<dbReference type="SUPFAM" id="SSF81301">
    <property type="entry name" value="Nucleotidyltransferase"/>
    <property type="match status" value="1"/>
</dbReference>
<accession>A0A846QEA9</accession>
<dbReference type="GO" id="GO:0017148">
    <property type="term" value="P:negative regulation of translation"/>
    <property type="evidence" value="ECO:0007669"/>
    <property type="project" value="UniProtKB-UniRule"/>
</dbReference>
<protein>
    <recommendedName>
        <fullName evidence="2">Ribosomal silencing factor RsfS</fullName>
    </recommendedName>
</protein>
<dbReference type="Pfam" id="PF02410">
    <property type="entry name" value="RsfS"/>
    <property type="match status" value="1"/>
</dbReference>
<gene>
    <name evidence="2" type="primary">rsfS</name>
    <name evidence="3" type="ORF">GGQ74_000261</name>
</gene>
<organism evidence="3 4">
    <name type="scientific">Desulfobaculum xiamenense</name>
    <dbReference type="NCBI Taxonomy" id="995050"/>
    <lineage>
        <taxon>Bacteria</taxon>
        <taxon>Pseudomonadati</taxon>
        <taxon>Thermodesulfobacteriota</taxon>
        <taxon>Desulfovibrionia</taxon>
        <taxon>Desulfovibrionales</taxon>
        <taxon>Desulfovibrionaceae</taxon>
        <taxon>Desulfobaculum</taxon>
    </lineage>
</organism>
<dbReference type="GO" id="GO:0090071">
    <property type="term" value="P:negative regulation of ribosome biogenesis"/>
    <property type="evidence" value="ECO:0007669"/>
    <property type="project" value="UniProtKB-UniRule"/>
</dbReference>
<evidence type="ECO:0000256" key="2">
    <source>
        <dbReference type="HAMAP-Rule" id="MF_01477"/>
    </source>
</evidence>
<dbReference type="Proteomes" id="UP000580856">
    <property type="component" value="Unassembled WGS sequence"/>
</dbReference>
<dbReference type="Gene3D" id="3.30.460.10">
    <property type="entry name" value="Beta Polymerase, domain 2"/>
    <property type="match status" value="1"/>
</dbReference>
<dbReference type="PANTHER" id="PTHR21043">
    <property type="entry name" value="IOJAP SUPERFAMILY ORTHOLOG"/>
    <property type="match status" value="1"/>
</dbReference>
<evidence type="ECO:0000313" key="4">
    <source>
        <dbReference type="Proteomes" id="UP000580856"/>
    </source>
</evidence>
<keyword evidence="4" id="KW-1185">Reference proteome</keyword>
<dbReference type="GO" id="GO:0042256">
    <property type="term" value="P:cytosolic ribosome assembly"/>
    <property type="evidence" value="ECO:0007669"/>
    <property type="project" value="UniProtKB-UniRule"/>
</dbReference>
<dbReference type="RefSeq" id="WP_245168065.1">
    <property type="nucleotide sequence ID" value="NZ_JAATJA010000001.1"/>
</dbReference>
<dbReference type="PANTHER" id="PTHR21043:SF0">
    <property type="entry name" value="MITOCHONDRIAL ASSEMBLY OF RIBOSOMAL LARGE SUBUNIT PROTEIN 1"/>
    <property type="match status" value="1"/>
</dbReference>
<evidence type="ECO:0000313" key="3">
    <source>
        <dbReference type="EMBL" id="NJB66621.1"/>
    </source>
</evidence>
<comment type="subunit">
    <text evidence="2">Interacts with ribosomal protein uL14 (rplN).</text>
</comment>
<evidence type="ECO:0000256" key="1">
    <source>
        <dbReference type="ARBA" id="ARBA00010574"/>
    </source>
</evidence>
<dbReference type="GO" id="GO:0005737">
    <property type="term" value="C:cytoplasm"/>
    <property type="evidence" value="ECO:0007669"/>
    <property type="project" value="UniProtKB-SubCell"/>
</dbReference>
<dbReference type="AlphaFoldDB" id="A0A846QEA9"/>
<comment type="subcellular location">
    <subcellularLocation>
        <location evidence="2">Cytoplasm</location>
    </subcellularLocation>
</comment>
<reference evidence="3 4" key="1">
    <citation type="submission" date="2020-03" db="EMBL/GenBank/DDBJ databases">
        <title>Genomic Encyclopedia of Type Strains, Phase IV (KMG-IV): sequencing the most valuable type-strain genomes for metagenomic binning, comparative biology and taxonomic classification.</title>
        <authorList>
            <person name="Goeker M."/>
        </authorList>
    </citation>
    <scope>NUCLEOTIDE SEQUENCE [LARGE SCALE GENOMIC DNA]</scope>
    <source>
        <strain evidence="3 4">DSM 24233</strain>
    </source>
</reference>
<comment type="similarity">
    <text evidence="1 2">Belongs to the Iojap/RsfS family.</text>
</comment>
<dbReference type="NCBIfam" id="TIGR00090">
    <property type="entry name" value="rsfS_iojap_ybeB"/>
    <property type="match status" value="1"/>
</dbReference>
<keyword evidence="2" id="KW-0810">Translation regulation</keyword>
<dbReference type="HAMAP" id="MF_01477">
    <property type="entry name" value="Iojap_RsfS"/>
    <property type="match status" value="1"/>
</dbReference>
<keyword evidence="2" id="KW-0963">Cytoplasm</keyword>
<dbReference type="InterPro" id="IPR043519">
    <property type="entry name" value="NT_sf"/>
</dbReference>
<dbReference type="InterPro" id="IPR004394">
    <property type="entry name" value="Iojap/RsfS/C7orf30"/>
</dbReference>
<dbReference type="GO" id="GO:0043023">
    <property type="term" value="F:ribosomal large subunit binding"/>
    <property type="evidence" value="ECO:0007669"/>
    <property type="project" value="TreeGrafter"/>
</dbReference>
<name>A0A846QEA9_9BACT</name>
<dbReference type="EMBL" id="JAATJA010000001">
    <property type="protein sequence ID" value="NJB66621.1"/>
    <property type="molecule type" value="Genomic_DNA"/>
</dbReference>
<proteinExistence type="inferred from homology"/>